<organism evidence="2 3">
    <name type="scientific">Pleuronectes platessa</name>
    <name type="common">European plaice</name>
    <dbReference type="NCBI Taxonomy" id="8262"/>
    <lineage>
        <taxon>Eukaryota</taxon>
        <taxon>Metazoa</taxon>
        <taxon>Chordata</taxon>
        <taxon>Craniata</taxon>
        <taxon>Vertebrata</taxon>
        <taxon>Euteleostomi</taxon>
        <taxon>Actinopterygii</taxon>
        <taxon>Neopterygii</taxon>
        <taxon>Teleostei</taxon>
        <taxon>Neoteleostei</taxon>
        <taxon>Acanthomorphata</taxon>
        <taxon>Carangaria</taxon>
        <taxon>Pleuronectiformes</taxon>
        <taxon>Pleuronectoidei</taxon>
        <taxon>Pleuronectidae</taxon>
        <taxon>Pleuronectes</taxon>
    </lineage>
</organism>
<gene>
    <name evidence="2" type="ORF">PLEPLA_LOCUS24604</name>
</gene>
<keyword evidence="3" id="KW-1185">Reference proteome</keyword>
<protein>
    <submittedName>
        <fullName evidence="2">Uncharacterized protein</fullName>
    </submittedName>
</protein>
<feature type="region of interest" description="Disordered" evidence="1">
    <location>
        <begin position="1"/>
        <end position="76"/>
    </location>
</feature>
<feature type="compositionally biased region" description="Basic and acidic residues" evidence="1">
    <location>
        <begin position="1"/>
        <end position="20"/>
    </location>
</feature>
<sequence>MKGRDEREEEGGRGRKREEEGGNVDGVKKRRRGAGPKQGIEKTQQSESEEEKVQVEIQSEGQRWKERKRGGGREVKKALESDGLFDELVWSESGELERELLSSRPSAPVLLSSLSSCPPLVPAARPWQRLSKQNNLESFKRPAPGMLTGRVVVTLHLQEECVGVCKWEREGMSEGGERREERQRLECECSTSENRETPSALMF</sequence>
<dbReference type="EMBL" id="CADEAL010001905">
    <property type="protein sequence ID" value="CAB1436571.1"/>
    <property type="molecule type" value="Genomic_DNA"/>
</dbReference>
<evidence type="ECO:0000313" key="2">
    <source>
        <dbReference type="EMBL" id="CAB1436571.1"/>
    </source>
</evidence>
<comment type="caution">
    <text evidence="2">The sequence shown here is derived from an EMBL/GenBank/DDBJ whole genome shotgun (WGS) entry which is preliminary data.</text>
</comment>
<accession>A0A9N7UTP4</accession>
<evidence type="ECO:0000313" key="3">
    <source>
        <dbReference type="Proteomes" id="UP001153269"/>
    </source>
</evidence>
<reference evidence="2" key="1">
    <citation type="submission" date="2020-03" db="EMBL/GenBank/DDBJ databases">
        <authorList>
            <person name="Weist P."/>
        </authorList>
    </citation>
    <scope>NUCLEOTIDE SEQUENCE</scope>
</reference>
<dbReference type="Proteomes" id="UP001153269">
    <property type="component" value="Unassembled WGS sequence"/>
</dbReference>
<evidence type="ECO:0000256" key="1">
    <source>
        <dbReference type="SAM" id="MobiDB-lite"/>
    </source>
</evidence>
<name>A0A9N7UTP4_PLEPL</name>
<dbReference type="AlphaFoldDB" id="A0A9N7UTP4"/>
<proteinExistence type="predicted"/>